<dbReference type="RefSeq" id="WP_149502086.1">
    <property type="nucleotide sequence ID" value="NZ_CP035708.1"/>
</dbReference>
<dbReference type="Proteomes" id="UP000323522">
    <property type="component" value="Chromosome"/>
</dbReference>
<dbReference type="InterPro" id="IPR008579">
    <property type="entry name" value="UGlyAH_Cupin_dom"/>
</dbReference>
<dbReference type="PANTHER" id="PTHR40943:SF1">
    <property type="entry name" value="CYTOPLASMIC PROTEIN"/>
    <property type="match status" value="1"/>
</dbReference>
<dbReference type="InterPro" id="IPR014710">
    <property type="entry name" value="RmlC-like_jellyroll"/>
</dbReference>
<evidence type="ECO:0000313" key="3">
    <source>
        <dbReference type="EMBL" id="QEM99392.1"/>
    </source>
</evidence>
<name>A0A5C1PUT6_9BURK</name>
<dbReference type="EMBL" id="JBEPLS010000009">
    <property type="protein sequence ID" value="MET3604733.1"/>
    <property type="molecule type" value="Genomic_DNA"/>
</dbReference>
<dbReference type="Pfam" id="PF05899">
    <property type="entry name" value="Cupin_3"/>
    <property type="match status" value="1"/>
</dbReference>
<protein>
    <submittedName>
        <fullName evidence="2">Cupin superfamily protein</fullName>
    </submittedName>
    <submittedName>
        <fullName evidence="3">DUF861 domain-containing protein</fullName>
    </submittedName>
</protein>
<proteinExistence type="predicted"/>
<reference evidence="3 4" key="1">
    <citation type="submission" date="2019-02" db="EMBL/GenBank/DDBJ databases">
        <title>Complete Genome Sequence and Methylome Analysis of Sphaerotilus natans subsp. sulfidivorans D-507.</title>
        <authorList>
            <person name="Fomenkov A."/>
            <person name="Gridneva E."/>
            <person name="Smolyakov D."/>
            <person name="Dubinina G."/>
            <person name="Vincze T."/>
            <person name="Grabovich M."/>
            <person name="Roberts R.J."/>
        </authorList>
    </citation>
    <scope>NUCLEOTIDE SEQUENCE [LARGE SCALE GENOMIC DNA]</scope>
    <source>
        <strain evidence="3 4">D-507</strain>
    </source>
</reference>
<dbReference type="EMBL" id="CP035708">
    <property type="protein sequence ID" value="QEM99392.1"/>
    <property type="molecule type" value="Genomic_DNA"/>
</dbReference>
<dbReference type="KEGG" id="snn:EWH46_00490"/>
<accession>A0A5C1PUT6</accession>
<keyword evidence="5" id="KW-1185">Reference proteome</keyword>
<evidence type="ECO:0000313" key="2">
    <source>
        <dbReference type="EMBL" id="MET3604733.1"/>
    </source>
</evidence>
<dbReference type="SUPFAM" id="SSF51182">
    <property type="entry name" value="RmlC-like cupins"/>
    <property type="match status" value="1"/>
</dbReference>
<evidence type="ECO:0000313" key="4">
    <source>
        <dbReference type="Proteomes" id="UP000323522"/>
    </source>
</evidence>
<evidence type="ECO:0000313" key="5">
    <source>
        <dbReference type="Proteomes" id="UP001549111"/>
    </source>
</evidence>
<reference evidence="2 5" key="2">
    <citation type="submission" date="2024-06" db="EMBL/GenBank/DDBJ databases">
        <title>Genomic Encyclopedia of Type Strains, Phase IV (KMG-IV): sequencing the most valuable type-strain genomes for metagenomic binning, comparative biology and taxonomic classification.</title>
        <authorList>
            <person name="Goeker M."/>
        </authorList>
    </citation>
    <scope>NUCLEOTIDE SEQUENCE [LARGE SCALE GENOMIC DNA]</scope>
    <source>
        <strain evidence="2 5">D-501</strain>
    </source>
</reference>
<dbReference type="InterPro" id="IPR011051">
    <property type="entry name" value="RmlC_Cupin_sf"/>
</dbReference>
<dbReference type="OrthoDB" id="9799053at2"/>
<evidence type="ECO:0000259" key="1">
    <source>
        <dbReference type="Pfam" id="PF05899"/>
    </source>
</evidence>
<gene>
    <name evidence="2" type="ORF">ABIC99_002554</name>
    <name evidence="3" type="ORF">EWH46_00490</name>
</gene>
<organism evidence="3 4">
    <name type="scientific">Sphaerotilus sulfidivorans</name>
    <dbReference type="NCBI Taxonomy" id="639200"/>
    <lineage>
        <taxon>Bacteria</taxon>
        <taxon>Pseudomonadati</taxon>
        <taxon>Pseudomonadota</taxon>
        <taxon>Betaproteobacteria</taxon>
        <taxon>Burkholderiales</taxon>
        <taxon>Sphaerotilaceae</taxon>
        <taxon>Sphaerotilus</taxon>
    </lineage>
</organism>
<dbReference type="AlphaFoldDB" id="A0A5C1PUT6"/>
<dbReference type="Gene3D" id="2.60.120.10">
    <property type="entry name" value="Jelly Rolls"/>
    <property type="match status" value="1"/>
</dbReference>
<dbReference type="Proteomes" id="UP001549111">
    <property type="component" value="Unassembled WGS sequence"/>
</dbReference>
<dbReference type="PANTHER" id="PTHR40943">
    <property type="entry name" value="CYTOPLASMIC PROTEIN-RELATED"/>
    <property type="match status" value="1"/>
</dbReference>
<feature type="domain" description="(S)-ureidoglycine aminohydrolase cupin" evidence="1">
    <location>
        <begin position="52"/>
        <end position="127"/>
    </location>
</feature>
<sequence length="138" mass="14971">MTAPASTAAPAFPPAIVLIDNHPATAPAVDHPRVDRRLSGCPRRETWTAFEAPQGDLSAGVWTCEPGHWRIVFPPHKDEYFFVLEGRLRLHDAARGTATEVQAGQGAVIPGGFEGAFEVIETVRKHFVVVERPLPAAD</sequence>